<dbReference type="SUPFAM" id="SSF55486">
    <property type="entry name" value="Metalloproteases ('zincins'), catalytic domain"/>
    <property type="match status" value="1"/>
</dbReference>
<protein>
    <recommendedName>
        <fullName evidence="1">MAM domain-containing protein</fullName>
    </recommendedName>
</protein>
<organism evidence="2">
    <name type="scientific">marine metagenome</name>
    <dbReference type="NCBI Taxonomy" id="408172"/>
    <lineage>
        <taxon>unclassified sequences</taxon>
        <taxon>metagenomes</taxon>
        <taxon>ecological metagenomes</taxon>
    </lineage>
</organism>
<dbReference type="GO" id="GO:0016020">
    <property type="term" value="C:membrane"/>
    <property type="evidence" value="ECO:0007669"/>
    <property type="project" value="InterPro"/>
</dbReference>
<evidence type="ECO:0000259" key="1">
    <source>
        <dbReference type="PROSITE" id="PS50060"/>
    </source>
</evidence>
<feature type="domain" description="MAM" evidence="1">
    <location>
        <begin position="718"/>
        <end position="885"/>
    </location>
</feature>
<dbReference type="InterPro" id="IPR024079">
    <property type="entry name" value="MetalloPept_cat_dom_sf"/>
</dbReference>
<name>A0A381WG81_9ZZZZ</name>
<dbReference type="SUPFAM" id="SSF49899">
    <property type="entry name" value="Concanavalin A-like lectins/glucanases"/>
    <property type="match status" value="1"/>
</dbReference>
<dbReference type="PROSITE" id="PS50060">
    <property type="entry name" value="MAM_2"/>
    <property type="match status" value="1"/>
</dbReference>
<dbReference type="AlphaFoldDB" id="A0A381WG81"/>
<feature type="non-terminal residue" evidence="2">
    <location>
        <position position="1112"/>
    </location>
</feature>
<evidence type="ECO:0000313" key="2">
    <source>
        <dbReference type="EMBL" id="SVA51484.1"/>
    </source>
</evidence>
<accession>A0A381WG81</accession>
<proteinExistence type="predicted"/>
<dbReference type="GO" id="GO:0008237">
    <property type="term" value="F:metallopeptidase activity"/>
    <property type="evidence" value="ECO:0007669"/>
    <property type="project" value="InterPro"/>
</dbReference>
<reference evidence="2" key="1">
    <citation type="submission" date="2018-05" db="EMBL/GenBank/DDBJ databases">
        <authorList>
            <person name="Lanie J.A."/>
            <person name="Ng W.-L."/>
            <person name="Kazmierczak K.M."/>
            <person name="Andrzejewski T.M."/>
            <person name="Davidsen T.M."/>
            <person name="Wayne K.J."/>
            <person name="Tettelin H."/>
            <person name="Glass J.I."/>
            <person name="Rusch D."/>
            <person name="Podicherti R."/>
            <person name="Tsui H.-C.T."/>
            <person name="Winkler M.E."/>
        </authorList>
    </citation>
    <scope>NUCLEOTIDE SEQUENCE</scope>
</reference>
<dbReference type="InterPro" id="IPR000998">
    <property type="entry name" value="MAM_dom"/>
</dbReference>
<gene>
    <name evidence="2" type="ORF">METZ01_LOCUS104338</name>
</gene>
<dbReference type="EMBL" id="UINC01011703">
    <property type="protein sequence ID" value="SVA51484.1"/>
    <property type="molecule type" value="Genomic_DNA"/>
</dbReference>
<dbReference type="Gene3D" id="2.60.120.200">
    <property type="match status" value="1"/>
</dbReference>
<dbReference type="Gene3D" id="3.40.390.10">
    <property type="entry name" value="Collagenase (Catalytic Domain)"/>
    <property type="match status" value="1"/>
</dbReference>
<dbReference type="InterPro" id="IPR013320">
    <property type="entry name" value="ConA-like_dom_sf"/>
</dbReference>
<dbReference type="NCBIfam" id="NF038128">
    <property type="entry name" value="choice_anch_J"/>
    <property type="match status" value="1"/>
</dbReference>
<dbReference type="Pfam" id="PF00629">
    <property type="entry name" value="MAM"/>
    <property type="match status" value="1"/>
</dbReference>
<sequence>MSKILNTALLTIITVLLQEQSLAFEQSLHPTYDPWTIINTGSDGTTVMVGLDQLNHSFVNTPKVSERVTSTTYVKMPSMNGEKNIFRFYETTIMTQSMAEKYPDIKSYVGLGIENPSYRATIVLSKNIIMGMTITESGESFFKSFDIYADKNILQVVKELNEEIEFNCNIIESTGTVTRDATDFPDCMGVDDPCNPVGSELVTYRFAGIVTEDVNNTQADSTVEGGLTWLVGMINQANLITIRDFGFQLQIINNNDLIIFTNENPGPEEFKQDCGDPWSTIGCELGEVEAILDSLIGPGGWNAEDAVRVWDYGALFDEGYPGGLAYCPGATSANLPSFYIFIHETGHNFGSPHNSVTENGIRSSIGGSIMHWSLYNTGSMFSTHSIEWAMNYRNTLGPYGNSDYISGYETEQTNNIIPDVVVQESGFIIPKETPFVLEGYSSPMYSEYTFNWESNESSDLQYWTDSNEPELPYFPPNQGSLFTPVSPTTDGYKRTFPDMNSLLDNEYETTVPSPYTGDILTVEKLPFASREMDMRLVVRTNDPYAGSVNHKNFKFFVAGTAGPFRVTSQGDSAVWAVGTEETVTWDVANTDDPDSVNCQTVDILLSLEEDGNFDFTIAESVPNLGTYTFNVPPTTPTSSARLMVRSVDNLFFDINNGVINILNDNVPSIALSDDVIQVSLPIDTLGIVSVGVTNDGEEGSILNYVTYTGSDFLFEEGFDNGNIPEEWTSSTSAECDNPGWFVTNDASSNYFSVPEGDGFYISTNDDACGSSSDGSADYLYTSVLSLPNASITLSFMRYFNNFYGHTGHVLVSTDNWENYDEVLTLSQQEGSNNSEWVHETIDLTEYAGENIQIAFHSNDNGGWASGVALDDIRLAVAPSWITSNSSGYIDYMETEMIDININTGELELGEYEPFIVILSLLTDERDTVDIQLTVEDLEVNNPPTVFNLISPADNTELVVTTNDIDQGVELGLVWESSSDIDGDGISYRFLLYNDVYDSSALALIDTVLSDTVLNIPYQELVTILEVLDQSLIDGKWTVFSTDNIDTTMSTDIWNIKIDVSGTMSLDGELIPNMYALHQNYPNPFNPTTTLRYDLPEDALVNITIYDMMGRKV</sequence>